<evidence type="ECO:0000313" key="6">
    <source>
        <dbReference type="EMBL" id="MBB5844000.1"/>
    </source>
</evidence>
<evidence type="ECO:0000256" key="3">
    <source>
        <dbReference type="ARBA" id="ARBA00023163"/>
    </source>
</evidence>
<evidence type="ECO:0000256" key="4">
    <source>
        <dbReference type="PROSITE-ProRule" id="PRU00335"/>
    </source>
</evidence>
<dbReference type="RefSeq" id="WP_246376699.1">
    <property type="nucleotide sequence ID" value="NZ_JACHMJ010000001.1"/>
</dbReference>
<dbReference type="GO" id="GO:0003677">
    <property type="term" value="F:DNA binding"/>
    <property type="evidence" value="ECO:0007669"/>
    <property type="project" value="UniProtKB-UniRule"/>
</dbReference>
<protein>
    <submittedName>
        <fullName evidence="6">AcrR family transcriptional regulator</fullName>
    </submittedName>
</protein>
<dbReference type="PANTHER" id="PTHR47506">
    <property type="entry name" value="TRANSCRIPTIONAL REGULATORY PROTEIN"/>
    <property type="match status" value="1"/>
</dbReference>
<dbReference type="Pfam" id="PF00440">
    <property type="entry name" value="TetR_N"/>
    <property type="match status" value="1"/>
</dbReference>
<keyword evidence="1" id="KW-0805">Transcription regulation</keyword>
<evidence type="ECO:0000259" key="5">
    <source>
        <dbReference type="PROSITE" id="PS50977"/>
    </source>
</evidence>
<keyword evidence="3" id="KW-0804">Transcription</keyword>
<dbReference type="PANTHER" id="PTHR47506:SF1">
    <property type="entry name" value="HTH-TYPE TRANSCRIPTIONAL REGULATOR YJDC"/>
    <property type="match status" value="1"/>
</dbReference>
<reference evidence="6 7" key="1">
    <citation type="submission" date="2020-08" db="EMBL/GenBank/DDBJ databases">
        <title>Sequencing the genomes of 1000 actinobacteria strains.</title>
        <authorList>
            <person name="Klenk H.-P."/>
        </authorList>
    </citation>
    <scope>NUCLEOTIDE SEQUENCE [LARGE SCALE GENOMIC DNA]</scope>
    <source>
        <strain evidence="6 7">DSM 105784</strain>
    </source>
</reference>
<comment type="caution">
    <text evidence="6">The sequence shown here is derived from an EMBL/GenBank/DDBJ whole genome shotgun (WGS) entry which is preliminary data.</text>
</comment>
<dbReference type="InterPro" id="IPR001647">
    <property type="entry name" value="HTH_TetR"/>
</dbReference>
<dbReference type="SUPFAM" id="SSF46689">
    <property type="entry name" value="Homeodomain-like"/>
    <property type="match status" value="1"/>
</dbReference>
<name>A0A841AJC0_9MICO</name>
<keyword evidence="7" id="KW-1185">Reference proteome</keyword>
<keyword evidence="2 4" id="KW-0238">DNA-binding</keyword>
<dbReference type="EMBL" id="JACHMJ010000001">
    <property type="protein sequence ID" value="MBB5844000.1"/>
    <property type="molecule type" value="Genomic_DNA"/>
</dbReference>
<sequence length="207" mass="22124">MTTVPAEGRNARRKERTRAALVRAAQELLATGHAHDASIKAITELADVGFGSFFNHFENKAELFDAALTEVAQRYEEWLDERLSGVTDPLRRLSLSIRYTGRLHLSHPEQAHLLIGQYTALYAGKAPLDGRIRADVAGAMASLSPTIPRGPSTEISAMGSIGAVLAAASTLPEEDRAQLADSLVADVLRLIGADDAVIAELLGESLG</sequence>
<evidence type="ECO:0000256" key="1">
    <source>
        <dbReference type="ARBA" id="ARBA00023015"/>
    </source>
</evidence>
<dbReference type="PROSITE" id="PS50977">
    <property type="entry name" value="HTH_TETR_2"/>
    <property type="match status" value="1"/>
</dbReference>
<dbReference type="AlphaFoldDB" id="A0A841AJC0"/>
<evidence type="ECO:0000256" key="2">
    <source>
        <dbReference type="ARBA" id="ARBA00023125"/>
    </source>
</evidence>
<organism evidence="6 7">
    <name type="scientific">Conyzicola lurida</name>
    <dbReference type="NCBI Taxonomy" id="1172621"/>
    <lineage>
        <taxon>Bacteria</taxon>
        <taxon>Bacillati</taxon>
        <taxon>Actinomycetota</taxon>
        <taxon>Actinomycetes</taxon>
        <taxon>Micrococcales</taxon>
        <taxon>Microbacteriaceae</taxon>
        <taxon>Conyzicola</taxon>
    </lineage>
</organism>
<feature type="DNA-binding region" description="H-T-H motif" evidence="4">
    <location>
        <begin position="38"/>
        <end position="57"/>
    </location>
</feature>
<evidence type="ECO:0000313" key="7">
    <source>
        <dbReference type="Proteomes" id="UP000536685"/>
    </source>
</evidence>
<dbReference type="InterPro" id="IPR009057">
    <property type="entry name" value="Homeodomain-like_sf"/>
</dbReference>
<dbReference type="Proteomes" id="UP000536685">
    <property type="component" value="Unassembled WGS sequence"/>
</dbReference>
<gene>
    <name evidence="6" type="ORF">HD599_002323</name>
</gene>
<dbReference type="Gene3D" id="1.10.357.10">
    <property type="entry name" value="Tetracycline Repressor, domain 2"/>
    <property type="match status" value="1"/>
</dbReference>
<accession>A0A841AJC0</accession>
<proteinExistence type="predicted"/>
<feature type="domain" description="HTH tetR-type" evidence="5">
    <location>
        <begin position="15"/>
        <end position="75"/>
    </location>
</feature>